<protein>
    <recommendedName>
        <fullName evidence="4">Ig-like domain-containing protein</fullName>
    </recommendedName>
</protein>
<evidence type="ECO:0000256" key="1">
    <source>
        <dbReference type="SAM" id="Phobius"/>
    </source>
</evidence>
<evidence type="ECO:0008006" key="4">
    <source>
        <dbReference type="Google" id="ProtNLM"/>
    </source>
</evidence>
<reference evidence="2 3" key="1">
    <citation type="submission" date="2024-04" db="EMBL/GenBank/DDBJ databases">
        <authorList>
            <consortium name="Genoscope - CEA"/>
            <person name="William W."/>
        </authorList>
    </citation>
    <scope>NUCLEOTIDE SEQUENCE [LARGE SCALE GENOMIC DNA]</scope>
</reference>
<evidence type="ECO:0000313" key="3">
    <source>
        <dbReference type="Proteomes" id="UP001497497"/>
    </source>
</evidence>
<dbReference type="EMBL" id="CAXITT010001139">
    <property type="protein sequence ID" value="CAL1548006.1"/>
    <property type="molecule type" value="Genomic_DNA"/>
</dbReference>
<name>A0AAV2INW6_LYMST</name>
<keyword evidence="1" id="KW-0472">Membrane</keyword>
<gene>
    <name evidence="2" type="ORF">GSLYS_00021323001</name>
</gene>
<keyword evidence="3" id="KW-1185">Reference proteome</keyword>
<accession>A0AAV2INW6</accession>
<dbReference type="Proteomes" id="UP001497497">
    <property type="component" value="Unassembled WGS sequence"/>
</dbReference>
<keyword evidence="1" id="KW-0812">Transmembrane</keyword>
<sequence>MLSKEINIEIQCITDKVFPEAICEFFVKSDASDPVIVKNQAIVYANRPSITSGYRTECNLTLSGNTLGPGTHLFYVVMYPNVTTNFTVNMRRSSNYTDPITINYPKAALAEDCQVNDYIKENETIVCTCYNNNTSLFPTKVYWSNETSIEGRLPIVARRPLTVEEKFTCSIFNRLNWTDEIDYKPNVAYGPDRVILNLNISDLHLCSNRSIDIYVTCSVSDSNPEPTVFIGVGDLSIQQTRGKEKNEYSFNTTIFSPGNFNISCSAKNPVFGNIISAMNQPIKINGPTEAFLVASSKTDTHVIQPEGFLLVSEGIMSITCQMTEILLNTTIVLLCGKQENYTTNEDVVFLALNISKETESLTCICTFWPRPYCQRNAFYFNIKINQAITSDSSIAGPVLIVGWTLAAFFGVVLFISIASFAYRHKFLGKNGNNQSVGTLNESSAYSNLQDQQGREGSNQYNYETPVFRENNAINTEATSSFDVYNTDPYLNTEEQPYMEVTDSL</sequence>
<proteinExistence type="predicted"/>
<evidence type="ECO:0000313" key="2">
    <source>
        <dbReference type="EMBL" id="CAL1548006.1"/>
    </source>
</evidence>
<organism evidence="2 3">
    <name type="scientific">Lymnaea stagnalis</name>
    <name type="common">Great pond snail</name>
    <name type="synonym">Helix stagnalis</name>
    <dbReference type="NCBI Taxonomy" id="6523"/>
    <lineage>
        <taxon>Eukaryota</taxon>
        <taxon>Metazoa</taxon>
        <taxon>Spiralia</taxon>
        <taxon>Lophotrochozoa</taxon>
        <taxon>Mollusca</taxon>
        <taxon>Gastropoda</taxon>
        <taxon>Heterobranchia</taxon>
        <taxon>Euthyneura</taxon>
        <taxon>Panpulmonata</taxon>
        <taxon>Hygrophila</taxon>
        <taxon>Lymnaeoidea</taxon>
        <taxon>Lymnaeidae</taxon>
        <taxon>Lymnaea</taxon>
    </lineage>
</organism>
<comment type="caution">
    <text evidence="2">The sequence shown here is derived from an EMBL/GenBank/DDBJ whole genome shotgun (WGS) entry which is preliminary data.</text>
</comment>
<feature type="transmembrane region" description="Helical" evidence="1">
    <location>
        <begin position="400"/>
        <end position="422"/>
    </location>
</feature>
<keyword evidence="1" id="KW-1133">Transmembrane helix</keyword>
<dbReference type="AlphaFoldDB" id="A0AAV2INW6"/>